<evidence type="ECO:0000313" key="2">
    <source>
        <dbReference type="Proteomes" id="UP000315423"/>
    </source>
</evidence>
<comment type="caution">
    <text evidence="1">The sequence shown here is derived from an EMBL/GenBank/DDBJ whole genome shotgun (WGS) entry which is preliminary data.</text>
</comment>
<evidence type="ECO:0000313" key="1">
    <source>
        <dbReference type="EMBL" id="TKY91737.1"/>
    </source>
</evidence>
<gene>
    <name evidence="1" type="ORF">C5S46_04225</name>
</gene>
<name>A0AC61SAI4_9EURY</name>
<sequence>MGLEEAIRSGKFIVTAEICPPKGTDISGLFSEAALLQGIVDAVNVTDCPRAMVRMSPLVLSSELIKMNIDTIMHLTCRDRNRIAIQSDLLAAHALGIRNVLAMSGDFTTMGDHPYAKPVFDLDSVQMLQVITKMNRGFDLMDNPLGGATSLYAGAVVNPGARPLGFVRIKLQKKISAGARFIQTQAVFDADLFNEFMDEFKSLNIPVIAGIIPLRSAKSAGFMIENIPGVKIPQAAINRMESASDPVTEGLKIAAETIDRIKENCQGVHIMPIGNHDHTKRLLEMCSLL</sequence>
<dbReference type="EMBL" id="QYBA01000136">
    <property type="protein sequence ID" value="TKY91737.1"/>
    <property type="molecule type" value="Genomic_DNA"/>
</dbReference>
<protein>
    <submittedName>
        <fullName evidence="1">Methylenetetrahydrofolate reductase</fullName>
    </submittedName>
</protein>
<reference evidence="1" key="1">
    <citation type="submission" date="2018-09" db="EMBL/GenBank/DDBJ databases">
        <title>A genomic encyclopedia of anaerobic methanotrophic archaea.</title>
        <authorList>
            <person name="Skennerton C.T."/>
            <person name="Chadwick G.L."/>
            <person name="Laso-Perez R."/>
            <person name="Leu A.O."/>
            <person name="Speth D.R."/>
            <person name="Yu H."/>
            <person name="Morgan-Lang C."/>
            <person name="Hatzenpichler R."/>
            <person name="Goudeau D."/>
            <person name="Malmstrom R."/>
            <person name="Woyke T."/>
            <person name="Hallam S."/>
            <person name="Tyson G.W."/>
            <person name="Wegener G."/>
            <person name="Boetius A."/>
            <person name="Orphan V.J."/>
        </authorList>
    </citation>
    <scope>NUCLEOTIDE SEQUENCE</scope>
    <source>
        <strain evidence="1">CONS3730D10UFb2</strain>
    </source>
</reference>
<organism evidence="1 2">
    <name type="scientific">Candidatus Methanomarinus sp</name>
    <dbReference type="NCBI Taxonomy" id="3386244"/>
    <lineage>
        <taxon>Archaea</taxon>
        <taxon>Methanobacteriati</taxon>
        <taxon>Methanobacteriota</taxon>
        <taxon>Stenosarchaea group</taxon>
        <taxon>Methanomicrobia</taxon>
        <taxon>Methanosarcinales</taxon>
        <taxon>ANME-2 cluster</taxon>
        <taxon>Candidatus Methanocomedenaceae</taxon>
        <taxon>Candidatus Methanomarinus</taxon>
    </lineage>
</organism>
<proteinExistence type="predicted"/>
<accession>A0AC61SAI4</accession>
<dbReference type="Proteomes" id="UP000315423">
    <property type="component" value="Unassembled WGS sequence"/>
</dbReference>